<protein>
    <submittedName>
        <fullName evidence="2">Uncharacterized protein</fullName>
    </submittedName>
</protein>
<feature type="region of interest" description="Disordered" evidence="1">
    <location>
        <begin position="183"/>
        <end position="212"/>
    </location>
</feature>
<accession>A0AAV1XAM2</accession>
<keyword evidence="3" id="KW-1185">Reference proteome</keyword>
<dbReference type="Proteomes" id="UP001497480">
    <property type="component" value="Unassembled WGS sequence"/>
</dbReference>
<dbReference type="InterPro" id="IPR040378">
    <property type="entry name" value="BASL"/>
</dbReference>
<dbReference type="PANTHER" id="PTHR33914">
    <property type="entry name" value="18S PRE-RIBOSOMAL ASSEMBLY PROTEIN GAR2-LIKE PROTEIN"/>
    <property type="match status" value="1"/>
</dbReference>
<name>A0AAV1XAM2_LUPLU</name>
<dbReference type="GO" id="GO:0009786">
    <property type="term" value="P:regulation of asymmetric cell division"/>
    <property type="evidence" value="ECO:0007669"/>
    <property type="project" value="InterPro"/>
</dbReference>
<gene>
    <name evidence="2" type="ORF">LLUT_LOCUS19234</name>
</gene>
<evidence type="ECO:0000256" key="1">
    <source>
        <dbReference type="SAM" id="MobiDB-lite"/>
    </source>
</evidence>
<evidence type="ECO:0000313" key="2">
    <source>
        <dbReference type="EMBL" id="CAL0318174.1"/>
    </source>
</evidence>
<proteinExistence type="predicted"/>
<sequence length="376" mass="42212">MKLVHSNIIPEHESQSFELDGSDVFTPVYKSQSKEVKDYQNGVSIDLKRNGQESDDCMTTSRVEFYDRVIDFKTDYEVQVKDIVKDICVDEGVPTKGKFLFEISVAEKAYNSFPCNEDKETNKDNIGINVLNLPRTEKSDQVLANHDQSKDLICKDEAVIQTLSGNGNRENLPGDKVLLQEQGKQEPWTSDDVDVQVSHEPESHSQSIESESIVDETLLTSPTLALAVVESNCDTILPEKRSFIYMLNHPVPGAACGKDECHQDGRCKCKETHDTPEPVGEKSNDEVKLRQIHNSLNEPSFSTVDHGSRHISYSGHVPYSGSISLRSDSSTTSTRSFAFPVLPSEWSSSPVRMAKADKSNYRKHRVWKQGFLCCKF</sequence>
<reference evidence="2 3" key="1">
    <citation type="submission" date="2024-03" db="EMBL/GenBank/DDBJ databases">
        <authorList>
            <person name="Martinez-Hernandez J."/>
        </authorList>
    </citation>
    <scope>NUCLEOTIDE SEQUENCE [LARGE SCALE GENOMIC DNA]</scope>
</reference>
<dbReference type="AlphaFoldDB" id="A0AAV1XAM2"/>
<organism evidence="2 3">
    <name type="scientific">Lupinus luteus</name>
    <name type="common">European yellow lupine</name>
    <dbReference type="NCBI Taxonomy" id="3873"/>
    <lineage>
        <taxon>Eukaryota</taxon>
        <taxon>Viridiplantae</taxon>
        <taxon>Streptophyta</taxon>
        <taxon>Embryophyta</taxon>
        <taxon>Tracheophyta</taxon>
        <taxon>Spermatophyta</taxon>
        <taxon>Magnoliopsida</taxon>
        <taxon>eudicotyledons</taxon>
        <taxon>Gunneridae</taxon>
        <taxon>Pentapetalae</taxon>
        <taxon>rosids</taxon>
        <taxon>fabids</taxon>
        <taxon>Fabales</taxon>
        <taxon>Fabaceae</taxon>
        <taxon>Papilionoideae</taxon>
        <taxon>50 kb inversion clade</taxon>
        <taxon>genistoids sensu lato</taxon>
        <taxon>core genistoids</taxon>
        <taxon>Genisteae</taxon>
        <taxon>Lupinus</taxon>
    </lineage>
</organism>
<dbReference type="PANTHER" id="PTHR33914:SF2">
    <property type="entry name" value="OS02G0582100 PROTEIN"/>
    <property type="match status" value="1"/>
</dbReference>
<evidence type="ECO:0000313" key="3">
    <source>
        <dbReference type="Proteomes" id="UP001497480"/>
    </source>
</evidence>
<dbReference type="EMBL" id="CAXHTB010000013">
    <property type="protein sequence ID" value="CAL0318174.1"/>
    <property type="molecule type" value="Genomic_DNA"/>
</dbReference>
<comment type="caution">
    <text evidence="2">The sequence shown here is derived from an EMBL/GenBank/DDBJ whole genome shotgun (WGS) entry which is preliminary data.</text>
</comment>